<accession>A0A1G6JYR5</accession>
<evidence type="ECO:0000256" key="1">
    <source>
        <dbReference type="ARBA" id="ARBA00007957"/>
    </source>
</evidence>
<dbReference type="Gene3D" id="3.30.1490.190">
    <property type="match status" value="1"/>
</dbReference>
<keyword evidence="10" id="KW-1185">Reference proteome</keyword>
<keyword evidence="3 7" id="KW-0862">Zinc</keyword>
<dbReference type="STRING" id="28234.SAMN04488588_0680"/>
<keyword evidence="7" id="KW-0479">Metal-binding</keyword>
<proteinExistence type="inferred from homology"/>
<comment type="cofactor">
    <cofactor evidence="7">
        <name>Zn(2+)</name>
        <dbReference type="ChEBI" id="CHEBI:29105"/>
    </cofactor>
    <text evidence="7">Binds 1 zinc ion per subunit.</text>
</comment>
<evidence type="ECO:0000313" key="8">
    <source>
        <dbReference type="EMBL" id="SDC23949.1"/>
    </source>
</evidence>
<evidence type="ECO:0000313" key="9">
    <source>
        <dbReference type="EMBL" id="TGG88365.1"/>
    </source>
</evidence>
<dbReference type="OrthoDB" id="8659436at2"/>
<dbReference type="SUPFAM" id="SSF46785">
    <property type="entry name" value="Winged helix' DNA-binding domain"/>
    <property type="match status" value="1"/>
</dbReference>
<dbReference type="GO" id="GO:0003700">
    <property type="term" value="F:DNA-binding transcription factor activity"/>
    <property type="evidence" value="ECO:0007669"/>
    <property type="project" value="InterPro"/>
</dbReference>
<feature type="binding site" evidence="7">
    <location>
        <position position="99"/>
    </location>
    <ligand>
        <name>Zn(2+)</name>
        <dbReference type="ChEBI" id="CHEBI:29105"/>
    </ligand>
</feature>
<feature type="binding site" evidence="7">
    <location>
        <position position="136"/>
    </location>
    <ligand>
        <name>Zn(2+)</name>
        <dbReference type="ChEBI" id="CHEBI:29105"/>
    </ligand>
</feature>
<keyword evidence="6" id="KW-0804">Transcription</keyword>
<dbReference type="Proteomes" id="UP000199322">
    <property type="component" value="Unassembled WGS sequence"/>
</dbReference>
<name>A0A1G6JYR5_9BACT</name>
<dbReference type="RefSeq" id="WP_091402807.1">
    <property type="nucleotide sequence ID" value="NZ_FMYV01000002.1"/>
</dbReference>
<evidence type="ECO:0000313" key="11">
    <source>
        <dbReference type="Proteomes" id="UP000297288"/>
    </source>
</evidence>
<organism evidence="8 10">
    <name type="scientific">Geotoga petraea</name>
    <dbReference type="NCBI Taxonomy" id="28234"/>
    <lineage>
        <taxon>Bacteria</taxon>
        <taxon>Thermotogati</taxon>
        <taxon>Thermotogota</taxon>
        <taxon>Thermotogae</taxon>
        <taxon>Petrotogales</taxon>
        <taxon>Petrotogaceae</taxon>
        <taxon>Geotoga</taxon>
    </lineage>
</organism>
<keyword evidence="4" id="KW-0805">Transcription regulation</keyword>
<dbReference type="AlphaFoldDB" id="A0A1G6JYR5"/>
<evidence type="ECO:0000256" key="4">
    <source>
        <dbReference type="ARBA" id="ARBA00023015"/>
    </source>
</evidence>
<dbReference type="EMBL" id="FMYV01000002">
    <property type="protein sequence ID" value="SDC23949.1"/>
    <property type="molecule type" value="Genomic_DNA"/>
</dbReference>
<dbReference type="Gene3D" id="1.10.10.10">
    <property type="entry name" value="Winged helix-like DNA-binding domain superfamily/Winged helix DNA-binding domain"/>
    <property type="match status" value="1"/>
</dbReference>
<sequence>MTEVYDKDKIVNILNGYNIKVTPNRLKVAEVILNSKKHPSIDEIHTTLTRNGKNISFTSVYNIIKMFQSAGIVKEIKSKDRSRYDANTKPHSHFICKKCGKVIDIEDDLKLEFPKYVNSMKVDSIEINYFGVCNECLE</sequence>
<feature type="binding site" evidence="7">
    <location>
        <position position="133"/>
    </location>
    <ligand>
        <name>Zn(2+)</name>
        <dbReference type="ChEBI" id="CHEBI:29105"/>
    </ligand>
</feature>
<evidence type="ECO:0000256" key="3">
    <source>
        <dbReference type="ARBA" id="ARBA00022833"/>
    </source>
</evidence>
<feature type="binding site" evidence="7">
    <location>
        <position position="96"/>
    </location>
    <ligand>
        <name>Zn(2+)</name>
        <dbReference type="ChEBI" id="CHEBI:29105"/>
    </ligand>
</feature>
<dbReference type="GO" id="GO:0045892">
    <property type="term" value="P:negative regulation of DNA-templated transcription"/>
    <property type="evidence" value="ECO:0007669"/>
    <property type="project" value="TreeGrafter"/>
</dbReference>
<dbReference type="EMBL" id="SRME01000002">
    <property type="protein sequence ID" value="TGG88365.1"/>
    <property type="molecule type" value="Genomic_DNA"/>
</dbReference>
<evidence type="ECO:0000256" key="2">
    <source>
        <dbReference type="ARBA" id="ARBA00022491"/>
    </source>
</evidence>
<comment type="similarity">
    <text evidence="1">Belongs to the Fur family.</text>
</comment>
<keyword evidence="2" id="KW-0678">Repressor</keyword>
<dbReference type="Pfam" id="PF01475">
    <property type="entry name" value="FUR"/>
    <property type="match status" value="1"/>
</dbReference>
<dbReference type="GO" id="GO:1900376">
    <property type="term" value="P:regulation of secondary metabolite biosynthetic process"/>
    <property type="evidence" value="ECO:0007669"/>
    <property type="project" value="TreeGrafter"/>
</dbReference>
<dbReference type="InterPro" id="IPR002481">
    <property type="entry name" value="FUR"/>
</dbReference>
<reference evidence="9 11" key="2">
    <citation type="submission" date="2019-04" db="EMBL/GenBank/DDBJ databases">
        <title>Draft genome sequence data and analysis of a Fermenting Bacterium, Geotoga petraea strain HO-Geo1, isolated from heavy-oil petroleum reservoir in Russia.</title>
        <authorList>
            <person name="Grouzdev D.S."/>
            <person name="Semenova E.M."/>
            <person name="Sokolova D.S."/>
            <person name="Tourova T.P."/>
            <person name="Poltaraus A.B."/>
            <person name="Nazina T.N."/>
        </authorList>
    </citation>
    <scope>NUCLEOTIDE SEQUENCE [LARGE SCALE GENOMIC DNA]</scope>
    <source>
        <strain evidence="9 11">HO-Geo1</strain>
    </source>
</reference>
<dbReference type="InterPro" id="IPR043135">
    <property type="entry name" value="Fur_C"/>
</dbReference>
<dbReference type="InterPro" id="IPR036388">
    <property type="entry name" value="WH-like_DNA-bd_sf"/>
</dbReference>
<dbReference type="PANTHER" id="PTHR33202:SF7">
    <property type="entry name" value="FERRIC UPTAKE REGULATION PROTEIN"/>
    <property type="match status" value="1"/>
</dbReference>
<dbReference type="Proteomes" id="UP000297288">
    <property type="component" value="Unassembled WGS sequence"/>
</dbReference>
<dbReference type="GO" id="GO:0008270">
    <property type="term" value="F:zinc ion binding"/>
    <property type="evidence" value="ECO:0007669"/>
    <property type="project" value="TreeGrafter"/>
</dbReference>
<protein>
    <submittedName>
        <fullName evidence="8">Fur family transcriptional regulator, peroxide stress response regulator</fullName>
    </submittedName>
    <submittedName>
        <fullName evidence="9">Transcriptional repressor</fullName>
    </submittedName>
</protein>
<dbReference type="GO" id="GO:0000976">
    <property type="term" value="F:transcription cis-regulatory region binding"/>
    <property type="evidence" value="ECO:0007669"/>
    <property type="project" value="TreeGrafter"/>
</dbReference>
<dbReference type="PANTHER" id="PTHR33202">
    <property type="entry name" value="ZINC UPTAKE REGULATION PROTEIN"/>
    <property type="match status" value="1"/>
</dbReference>
<dbReference type="CDD" id="cd07153">
    <property type="entry name" value="Fur_like"/>
    <property type="match status" value="1"/>
</dbReference>
<evidence type="ECO:0000313" key="10">
    <source>
        <dbReference type="Proteomes" id="UP000199322"/>
    </source>
</evidence>
<evidence type="ECO:0000256" key="7">
    <source>
        <dbReference type="PIRSR" id="PIRSR602481-1"/>
    </source>
</evidence>
<gene>
    <name evidence="9" type="ORF">E4650_04805</name>
    <name evidence="8" type="ORF">SAMN04488588_0680</name>
</gene>
<evidence type="ECO:0000256" key="5">
    <source>
        <dbReference type="ARBA" id="ARBA00023125"/>
    </source>
</evidence>
<dbReference type="InterPro" id="IPR036390">
    <property type="entry name" value="WH_DNA-bd_sf"/>
</dbReference>
<keyword evidence="5" id="KW-0238">DNA-binding</keyword>
<reference evidence="8 10" key="1">
    <citation type="submission" date="2016-10" db="EMBL/GenBank/DDBJ databases">
        <authorList>
            <person name="de Groot N.N."/>
        </authorList>
    </citation>
    <scope>NUCLEOTIDE SEQUENCE [LARGE SCALE GENOMIC DNA]</scope>
    <source>
        <strain evidence="8 10">WG14</strain>
    </source>
</reference>
<evidence type="ECO:0000256" key="6">
    <source>
        <dbReference type="ARBA" id="ARBA00023163"/>
    </source>
</evidence>